<dbReference type="EMBL" id="QTUJ01000002">
    <property type="protein sequence ID" value="REF70432.1"/>
    <property type="molecule type" value="Genomic_DNA"/>
</dbReference>
<evidence type="ECO:0000313" key="4">
    <source>
        <dbReference type="Proteomes" id="UP000256941"/>
    </source>
</evidence>
<organism evidence="3 4">
    <name type="scientific">Paracoccus versutus</name>
    <name type="common">Thiobacillus versutus</name>
    <dbReference type="NCBI Taxonomy" id="34007"/>
    <lineage>
        <taxon>Bacteria</taxon>
        <taxon>Pseudomonadati</taxon>
        <taxon>Pseudomonadota</taxon>
        <taxon>Alphaproteobacteria</taxon>
        <taxon>Rhodobacterales</taxon>
        <taxon>Paracoccaceae</taxon>
        <taxon>Paracoccus</taxon>
    </lineage>
</organism>
<evidence type="ECO:0000256" key="1">
    <source>
        <dbReference type="SAM" id="MobiDB-lite"/>
    </source>
</evidence>
<sequence>MSRKLSTSIALSALLAAFSAPVLAQETPAAPPPAAEAQAQAQAPVALPQVLQDAGLTDVTSKRGPRGATRLEGKLPDGTQIDAMLDDKGQLRGLRAKGDGVLPQALVDQLVPQPVRDSAVFGELGGLKAVFSGERGVMLAGQGDGKQGVRAAFTQDGTLMRFGRGDAERGGDRGKGWQGKHDHDRRDMRRGHHRGDGPRGWDHGPRGDRGGERGWDRGPGRDMPPPPAPAGEAPAPAGEAPAPQRQGALSPDQLDRGEVRMALTSAGYSRIGEIMQDGTRVLAQAVNPEGEPVAVELSPKGQVTREINR</sequence>
<feature type="region of interest" description="Disordered" evidence="1">
    <location>
        <begin position="161"/>
        <end position="255"/>
    </location>
</feature>
<dbReference type="RefSeq" id="WP_116222343.1">
    <property type="nucleotide sequence ID" value="NZ_CP038197.1"/>
</dbReference>
<dbReference type="Proteomes" id="UP000256941">
    <property type="component" value="Unassembled WGS sequence"/>
</dbReference>
<proteinExistence type="predicted"/>
<comment type="caution">
    <text evidence="3">The sequence shown here is derived from an EMBL/GenBank/DDBJ whole genome shotgun (WGS) entry which is preliminary data.</text>
</comment>
<dbReference type="AlphaFoldDB" id="A0A3D9XQF4"/>
<feature type="compositionally biased region" description="Basic and acidic residues" evidence="1">
    <location>
        <begin position="163"/>
        <end position="187"/>
    </location>
</feature>
<protein>
    <recommendedName>
        <fullName evidence="5">YpeB-like protein with protease inhibitory function</fullName>
    </recommendedName>
</protein>
<feature type="compositionally biased region" description="Low complexity" evidence="1">
    <location>
        <begin position="230"/>
        <end position="243"/>
    </location>
</feature>
<feature type="signal peptide" evidence="2">
    <location>
        <begin position="1"/>
        <end position="24"/>
    </location>
</feature>
<reference evidence="3 4" key="1">
    <citation type="submission" date="2018-08" db="EMBL/GenBank/DDBJ databases">
        <title>Genomic Encyclopedia of Archaeal and Bacterial Type Strains, Phase II (KMG-II): from individual species to whole genera.</title>
        <authorList>
            <person name="Goeker M."/>
        </authorList>
    </citation>
    <scope>NUCLEOTIDE SEQUENCE [LARGE SCALE GENOMIC DNA]</scope>
    <source>
        <strain evidence="3 4">DSM 17099</strain>
    </source>
</reference>
<feature type="compositionally biased region" description="Basic and acidic residues" evidence="1">
    <location>
        <begin position="194"/>
        <end position="220"/>
    </location>
</feature>
<accession>A0A3D9XQF4</accession>
<evidence type="ECO:0008006" key="5">
    <source>
        <dbReference type="Google" id="ProtNLM"/>
    </source>
</evidence>
<evidence type="ECO:0000313" key="3">
    <source>
        <dbReference type="EMBL" id="REF70432.1"/>
    </source>
</evidence>
<keyword evidence="2" id="KW-0732">Signal</keyword>
<name>A0A3D9XQF4_PARVE</name>
<gene>
    <name evidence="3" type="ORF">BDD41_3170</name>
</gene>
<evidence type="ECO:0000256" key="2">
    <source>
        <dbReference type="SAM" id="SignalP"/>
    </source>
</evidence>
<feature type="chain" id="PRO_5017550296" description="YpeB-like protein with protease inhibitory function" evidence="2">
    <location>
        <begin position="25"/>
        <end position="309"/>
    </location>
</feature>